<dbReference type="OrthoDB" id="641005at2"/>
<gene>
    <name evidence="3" type="ORF">GA0116948_11858</name>
</gene>
<evidence type="ECO:0000256" key="1">
    <source>
        <dbReference type="ARBA" id="ARBA00008791"/>
    </source>
</evidence>
<dbReference type="EMBL" id="FMAR01000018">
    <property type="protein sequence ID" value="SCC61084.1"/>
    <property type="molecule type" value="Genomic_DNA"/>
</dbReference>
<dbReference type="SUPFAM" id="SSF52402">
    <property type="entry name" value="Adenine nucleotide alpha hydrolases-like"/>
    <property type="match status" value="2"/>
</dbReference>
<sequence>MKKIIVAFDGLQYSDNSLQYALMLAASTPAHLVGVSLESMLYNSYSPYEVATEPPAGKADTARLAQLDQQSRNIAVDFFLEACRQEGVNCSIHRDKYFALDDLLRETIYADLLVIDTQETMSRERENAPTTFIRRLLADTQCPVFLANGGYEAIDKVVLLFDGSPAAVHAIKMIHYTLPGLDTLPVEIVTVNDADEGNHLPDQYLMKEFMKRHHPGAHYTVLRGNAPKQILEHLRENSENTLVVMGAYQRGALSRFFHESLADVLIRNIRCPLFIAHK</sequence>
<dbReference type="AlphaFoldDB" id="A0A1C4FYY8"/>
<name>A0A1C4FYY8_9BACT</name>
<comment type="similarity">
    <text evidence="1">Belongs to the universal stress protein A family.</text>
</comment>
<dbReference type="InterPro" id="IPR006015">
    <property type="entry name" value="Universal_stress_UspA"/>
</dbReference>
<accession>A0A1C4FYY8</accession>
<evidence type="ECO:0000313" key="4">
    <source>
        <dbReference type="Proteomes" id="UP000242818"/>
    </source>
</evidence>
<dbReference type="STRING" id="1335309.GA0116948_11858"/>
<organism evidence="3 4">
    <name type="scientific">Chitinophaga costaii</name>
    <dbReference type="NCBI Taxonomy" id="1335309"/>
    <lineage>
        <taxon>Bacteria</taxon>
        <taxon>Pseudomonadati</taxon>
        <taxon>Bacteroidota</taxon>
        <taxon>Chitinophagia</taxon>
        <taxon>Chitinophagales</taxon>
        <taxon>Chitinophagaceae</taxon>
        <taxon>Chitinophaga</taxon>
    </lineage>
</organism>
<feature type="domain" description="UspA" evidence="2">
    <location>
        <begin position="202"/>
        <end position="276"/>
    </location>
</feature>
<dbReference type="PRINTS" id="PR01438">
    <property type="entry name" value="UNVRSLSTRESS"/>
</dbReference>
<dbReference type="Proteomes" id="UP000242818">
    <property type="component" value="Unassembled WGS sequence"/>
</dbReference>
<protein>
    <submittedName>
        <fullName evidence="3">Nucleotide-binding universal stress protein, UspA family</fullName>
    </submittedName>
</protein>
<evidence type="ECO:0000259" key="2">
    <source>
        <dbReference type="Pfam" id="PF00582"/>
    </source>
</evidence>
<keyword evidence="4" id="KW-1185">Reference proteome</keyword>
<proteinExistence type="inferred from homology"/>
<dbReference type="InterPro" id="IPR006016">
    <property type="entry name" value="UspA"/>
</dbReference>
<reference evidence="3 4" key="1">
    <citation type="submission" date="2016-08" db="EMBL/GenBank/DDBJ databases">
        <authorList>
            <person name="Seilhamer J.J."/>
        </authorList>
    </citation>
    <scope>NUCLEOTIDE SEQUENCE [LARGE SCALE GENOMIC DNA]</scope>
    <source>
        <strain evidence="3 4">A37T2</strain>
    </source>
</reference>
<dbReference type="RefSeq" id="WP_089715177.1">
    <property type="nucleotide sequence ID" value="NZ_FMAR01000018.1"/>
</dbReference>
<dbReference type="Pfam" id="PF00582">
    <property type="entry name" value="Usp"/>
    <property type="match status" value="1"/>
</dbReference>
<dbReference type="Gene3D" id="3.40.50.12370">
    <property type="match status" value="1"/>
</dbReference>
<dbReference type="CDD" id="cd00293">
    <property type="entry name" value="USP-like"/>
    <property type="match status" value="1"/>
</dbReference>
<evidence type="ECO:0000313" key="3">
    <source>
        <dbReference type="EMBL" id="SCC61084.1"/>
    </source>
</evidence>